<evidence type="ECO:0000256" key="3">
    <source>
        <dbReference type="PROSITE-ProRule" id="PRU00221"/>
    </source>
</evidence>
<feature type="compositionally biased region" description="Polar residues" evidence="4">
    <location>
        <begin position="202"/>
        <end position="217"/>
    </location>
</feature>
<feature type="compositionally biased region" description="Low complexity" evidence="4">
    <location>
        <begin position="359"/>
        <end position="373"/>
    </location>
</feature>
<dbReference type="Pfam" id="PF03607">
    <property type="entry name" value="DCX"/>
    <property type="match status" value="2"/>
</dbReference>
<organism evidence="6 7">
    <name type="scientific">Saccoglossus kowalevskii</name>
    <name type="common">Acorn worm</name>
    <dbReference type="NCBI Taxonomy" id="10224"/>
    <lineage>
        <taxon>Eukaryota</taxon>
        <taxon>Metazoa</taxon>
        <taxon>Hemichordata</taxon>
        <taxon>Enteropneusta</taxon>
        <taxon>Harrimaniidae</taxon>
        <taxon>Saccoglossus</taxon>
    </lineage>
</organism>
<feature type="region of interest" description="Disordered" evidence="4">
    <location>
        <begin position="19"/>
        <end position="53"/>
    </location>
</feature>
<reference evidence="7" key="1">
    <citation type="submission" date="2025-08" db="UniProtKB">
        <authorList>
            <consortium name="RefSeq"/>
        </authorList>
    </citation>
    <scope>IDENTIFICATION</scope>
    <source>
        <tissue evidence="7">Testes</tissue>
    </source>
</reference>
<evidence type="ECO:0000256" key="1">
    <source>
        <dbReference type="ARBA" id="ARBA00022574"/>
    </source>
</evidence>
<dbReference type="Pfam" id="PF23414">
    <property type="entry name" value="Beta-prop_EML_2"/>
    <property type="match status" value="1"/>
</dbReference>
<feature type="compositionally biased region" description="Basic and acidic residues" evidence="4">
    <location>
        <begin position="347"/>
        <end position="358"/>
    </location>
</feature>
<dbReference type="PANTHER" id="PTHR13720:SF55">
    <property type="entry name" value="ECHINODERM MICROTUBULE-ASSOCIATED PROTEIN-LIKE CG42247"/>
    <property type="match status" value="1"/>
</dbReference>
<feature type="repeat" description="WD" evidence="3">
    <location>
        <begin position="1021"/>
        <end position="1062"/>
    </location>
</feature>
<feature type="domain" description="Doublecortin" evidence="5">
    <location>
        <begin position="224"/>
        <end position="304"/>
    </location>
</feature>
<dbReference type="InterPro" id="IPR003533">
    <property type="entry name" value="Doublecortin_dom"/>
</dbReference>
<dbReference type="InterPro" id="IPR036572">
    <property type="entry name" value="Doublecortin_dom_sf"/>
</dbReference>
<name>A0ABM0M520_SACKO</name>
<evidence type="ECO:0000259" key="5">
    <source>
        <dbReference type="PROSITE" id="PS50309"/>
    </source>
</evidence>
<dbReference type="SUPFAM" id="SSF89837">
    <property type="entry name" value="Doublecortin (DC)"/>
    <property type="match status" value="2"/>
</dbReference>
<evidence type="ECO:0000256" key="2">
    <source>
        <dbReference type="ARBA" id="ARBA00022737"/>
    </source>
</evidence>
<keyword evidence="1 3" id="KW-0853">WD repeat</keyword>
<feature type="repeat" description="WD" evidence="3">
    <location>
        <begin position="892"/>
        <end position="933"/>
    </location>
</feature>
<feature type="compositionally biased region" description="Polar residues" evidence="4">
    <location>
        <begin position="399"/>
        <end position="411"/>
    </location>
</feature>
<dbReference type="InterPro" id="IPR005108">
    <property type="entry name" value="HELP"/>
</dbReference>
<dbReference type="Gene3D" id="2.130.10.10">
    <property type="entry name" value="YVTN repeat-like/Quinoprotein amine dehydrogenase"/>
    <property type="match status" value="2"/>
</dbReference>
<feature type="region of interest" description="Disordered" evidence="4">
    <location>
        <begin position="198"/>
        <end position="217"/>
    </location>
</feature>
<evidence type="ECO:0000313" key="7">
    <source>
        <dbReference type="RefSeq" id="XP_006815111.1"/>
    </source>
</evidence>
<feature type="compositionally biased region" description="Basic residues" evidence="4">
    <location>
        <begin position="337"/>
        <end position="346"/>
    </location>
</feature>
<proteinExistence type="predicted"/>
<dbReference type="CDD" id="cd01617">
    <property type="entry name" value="DCX"/>
    <property type="match status" value="1"/>
</dbReference>
<dbReference type="RefSeq" id="XP_006815111.1">
    <property type="nucleotide sequence ID" value="XM_006815048.1"/>
</dbReference>
<dbReference type="Proteomes" id="UP000694865">
    <property type="component" value="Unplaced"/>
</dbReference>
<dbReference type="InterPro" id="IPR055439">
    <property type="entry name" value="Beta-prop_EML_1st"/>
</dbReference>
<dbReference type="InterPro" id="IPR015943">
    <property type="entry name" value="WD40/YVTN_repeat-like_dom_sf"/>
</dbReference>
<accession>A0ABM0M520</accession>
<dbReference type="InterPro" id="IPR055442">
    <property type="entry name" value="Beta-prop_EML-like_2nd"/>
</dbReference>
<evidence type="ECO:0000256" key="4">
    <source>
        <dbReference type="SAM" id="MobiDB-lite"/>
    </source>
</evidence>
<dbReference type="SMART" id="SM00537">
    <property type="entry name" value="DCX"/>
    <property type="match status" value="2"/>
</dbReference>
<dbReference type="InterPro" id="IPR001680">
    <property type="entry name" value="WD40_rpt"/>
</dbReference>
<dbReference type="GeneID" id="100366905"/>
<sequence>MDRYMSDRERRAAILARAEELLRTNRHPEQEGDVDDQGGEYSSQDGDYDEEPSQWESFDTSAFNLMSPTMDVMAHHNGQPLHKESKGKLITFYRNGDRHFKGLTIPVNHRNFSTWETLLVYLSEKITLPYGVRHIYTLNGRMLGDISELEAGKGYVCAGGQFVSQIPYGKSSERYWHNRKPTGGIRKTDRPLFKPAGMTGVPNLSPQPLSRLSNESPTMRHKPRIITVLSNTHRDSKAKILLNPKTTQSFEQVLRDMTQALTMRSPPIQALYTWKTEERVESFSQLFRDFRDYDTFVACGAEDLLRTPPANNVYSSLDGAPSRRQDGVKGSHLVAQQKRKPKKKRRQEPPHAYTEHPKPQQMQLQHPPQIQLQPHHHQQQQQHPPPHQQHYHPQPVQQNSYSPVTDASSELESIPVTGRQGFASSSEGSLTGHPKPYTFRGNPQQESMHTQTFPFKKYAPKDNYDELRYDARRARQERYLHKAIQASNDNNHLPQIVDNRETERDMKMRYQQNKATQANGIAFLDNERDNSLDPVKIKVHGQMRQFYPPSNINTRYPDPNTKPDRKLKLQWVYGYRGYDARCNLYVIPSGEVVYFVGAIAILYDTDLQFQRHYLGHNEDIQCMAVHPSENYIATGQMAGQLPDSTAHIRIWETETLCTHAIIGLDVFQTGVVSINFSKENGGDWLLALDEGDNHVLSVWDWQQDKLIANTKTHPDTVVFAVFHPNDDNCIITGGKQHLYFWRVMSSKILRDKKSGVFEEDKPKYVTCIEFAQNGDVITGDSNGSLTIWSKDAANVYRSKQRIPHAHEKSVFTLCMLLDGTLLSGGGVDRKIVAWDSLRAYSSVRAERLPEAAGGIRTITARNTGSADGILLLGTTRNNIVEGSLQMKFSYLVQGHCEEIWALATHPRQTSFVTAGYDMSVILWAAETHKLIWRTQIEKSCLSCAFNPSGSVIALATTAGRFIILNAATGTHITSVQVGNEQLDAIKYSPDGNILAMGSHDNNIYLFSVLDDGNVYRKIGVLQGHENFITHLDWSDDGYYLQSVSGNYDLLYWDVNSMKREKVAMVMRDAAWKTQSCILGYDVLGVWASKEVGTDVNVVERSPHQDILVAGDNHGFLSVFRYPCTSPKAESHDCKAYSSHVTNLRFLQDDKFMISTGGLDACVMQWVLVDKNGRYFSTGGNEL</sequence>
<dbReference type="PANTHER" id="PTHR13720">
    <property type="entry name" value="WD-40 REPEAT PROTEIN"/>
    <property type="match status" value="1"/>
</dbReference>
<dbReference type="SMART" id="SM00320">
    <property type="entry name" value="WD40"/>
    <property type="match status" value="9"/>
</dbReference>
<dbReference type="PROSITE" id="PS50309">
    <property type="entry name" value="DC"/>
    <property type="match status" value="2"/>
</dbReference>
<dbReference type="PROSITE" id="PS50294">
    <property type="entry name" value="WD_REPEATS_REGION"/>
    <property type="match status" value="2"/>
</dbReference>
<dbReference type="Gene3D" id="3.10.20.230">
    <property type="entry name" value="Doublecortin domain"/>
    <property type="match status" value="2"/>
</dbReference>
<protein>
    <submittedName>
        <fullName evidence="7">Echinoderm microtubule-associated protein-like CG42247-like</fullName>
    </submittedName>
</protein>
<dbReference type="Pfam" id="PF23409">
    <property type="entry name" value="Beta-prop_EML"/>
    <property type="match status" value="1"/>
</dbReference>
<dbReference type="InterPro" id="IPR050630">
    <property type="entry name" value="WD_repeat_EMAP"/>
</dbReference>
<feature type="compositionally biased region" description="Polar residues" evidence="4">
    <location>
        <begin position="441"/>
        <end position="453"/>
    </location>
</feature>
<keyword evidence="6" id="KW-1185">Reference proteome</keyword>
<evidence type="ECO:0000313" key="6">
    <source>
        <dbReference type="Proteomes" id="UP000694865"/>
    </source>
</evidence>
<feature type="domain" description="Doublecortin" evidence="5">
    <location>
        <begin position="88"/>
        <end position="169"/>
    </location>
</feature>
<feature type="region of interest" description="Disordered" evidence="4">
    <location>
        <begin position="307"/>
        <end position="459"/>
    </location>
</feature>
<dbReference type="CDD" id="cd17070">
    <property type="entry name" value="DCX2_RP_like"/>
    <property type="match status" value="1"/>
</dbReference>
<dbReference type="InterPro" id="IPR036322">
    <property type="entry name" value="WD40_repeat_dom_sf"/>
</dbReference>
<dbReference type="Pfam" id="PF03451">
    <property type="entry name" value="HELP"/>
    <property type="match status" value="1"/>
</dbReference>
<feature type="compositionally biased region" description="Basic and acidic residues" evidence="4">
    <location>
        <begin position="19"/>
        <end position="30"/>
    </location>
</feature>
<dbReference type="SUPFAM" id="SSF50978">
    <property type="entry name" value="WD40 repeat-like"/>
    <property type="match status" value="2"/>
</dbReference>
<keyword evidence="2" id="KW-0677">Repeat</keyword>
<dbReference type="PROSITE" id="PS50082">
    <property type="entry name" value="WD_REPEATS_2"/>
    <property type="match status" value="2"/>
</dbReference>
<gene>
    <name evidence="7" type="primary">LOC100366905</name>
</gene>